<dbReference type="Gene3D" id="1.10.10.10">
    <property type="entry name" value="Winged helix-like DNA-binding domain superfamily/Winged helix DNA-binding domain"/>
    <property type="match status" value="1"/>
</dbReference>
<feature type="domain" description="HTH luxR-type" evidence="5">
    <location>
        <begin position="400"/>
        <end position="465"/>
    </location>
</feature>
<protein>
    <submittedName>
        <fullName evidence="6">Helix-turn-helix transcriptional regulator</fullName>
    </submittedName>
</protein>
<name>A0A6L8Q6A8_9ACTN</name>
<sequence length="477" mass="52075">MGGSEKRTTLWIAITGGVYWSASVLFLTLWRPMFGAEAQGDATMRVVLWLFISVTIIALLAIYKQFMRPRVQQGLAAVACAATAAYVALPFVASMGGGSAVVVLVLHGLHHALLIVFWGLAYVSLSKKEAERVVAVSLLVAFLVYFLGTLIPIGAWSAPVAAVLRAVGAVPFMLGTMHLSTCERTITADGLAALVPFYLGRVCLGACMAPLFFFAALPVGDLAPNRFVSIGGALVSALLLIASSRQKGLRPSVLRVAPLLILGALFAPYLTSTSALTHAMWVFCGVVSWASWISLSAAQLSDIKEQMGLDETFLAISEKAVVITALFIGYSLCTLAFGRSDQLPVAWSEYWPLFEALPLYLSLTMCCFQFATLVDRKRQQRLISKGLVRAEDQARLARSALAERYSLTEREKDVFELMAAGHTRPRIREQLCMSDGTVKTHAYHIYKKMDVHSREELYALVEAERAKVVDQEGDRLK</sequence>
<dbReference type="Pfam" id="PF00196">
    <property type="entry name" value="GerE"/>
    <property type="match status" value="1"/>
</dbReference>
<feature type="transmembrane region" description="Helical" evidence="4">
    <location>
        <begin position="357"/>
        <end position="374"/>
    </location>
</feature>
<feature type="transmembrane region" description="Helical" evidence="4">
    <location>
        <begin position="9"/>
        <end position="30"/>
    </location>
</feature>
<feature type="transmembrane region" description="Helical" evidence="4">
    <location>
        <begin position="278"/>
        <end position="300"/>
    </location>
</feature>
<feature type="transmembrane region" description="Helical" evidence="4">
    <location>
        <begin position="320"/>
        <end position="337"/>
    </location>
</feature>
<dbReference type="RefSeq" id="WP_161128228.1">
    <property type="nucleotide sequence ID" value="NZ_CBCTOK010000009.1"/>
</dbReference>
<keyword evidence="4" id="KW-0812">Transmembrane</keyword>
<keyword evidence="2" id="KW-0238">DNA-binding</keyword>
<accession>A0A6L8Q6A8</accession>
<dbReference type="SUPFAM" id="SSF46894">
    <property type="entry name" value="C-terminal effector domain of the bipartite response regulators"/>
    <property type="match status" value="1"/>
</dbReference>
<dbReference type="InterPro" id="IPR036388">
    <property type="entry name" value="WH-like_DNA-bd_sf"/>
</dbReference>
<keyword evidence="4" id="KW-1133">Transmembrane helix</keyword>
<feature type="transmembrane region" description="Helical" evidence="4">
    <location>
        <begin position="223"/>
        <end position="241"/>
    </location>
</feature>
<dbReference type="PRINTS" id="PR00038">
    <property type="entry name" value="HTHLUXR"/>
</dbReference>
<dbReference type="GO" id="GO:0006355">
    <property type="term" value="P:regulation of DNA-templated transcription"/>
    <property type="evidence" value="ECO:0007669"/>
    <property type="project" value="InterPro"/>
</dbReference>
<feature type="transmembrane region" description="Helical" evidence="4">
    <location>
        <begin position="253"/>
        <end position="272"/>
    </location>
</feature>
<dbReference type="CDD" id="cd06170">
    <property type="entry name" value="LuxR_C_like"/>
    <property type="match status" value="1"/>
</dbReference>
<evidence type="ECO:0000313" key="7">
    <source>
        <dbReference type="Proteomes" id="UP000472380"/>
    </source>
</evidence>
<keyword evidence="1" id="KW-0805">Transcription regulation</keyword>
<proteinExistence type="predicted"/>
<keyword evidence="4" id="KW-0472">Membrane</keyword>
<feature type="transmembrane region" description="Helical" evidence="4">
    <location>
        <begin position="75"/>
        <end position="93"/>
    </location>
</feature>
<feature type="transmembrane region" description="Helical" evidence="4">
    <location>
        <begin position="42"/>
        <end position="63"/>
    </location>
</feature>
<dbReference type="PROSITE" id="PS50043">
    <property type="entry name" value="HTH_LUXR_2"/>
    <property type="match status" value="1"/>
</dbReference>
<comment type="caution">
    <text evidence="6">The sequence shown here is derived from an EMBL/GenBank/DDBJ whole genome shotgun (WGS) entry which is preliminary data.</text>
</comment>
<evidence type="ECO:0000259" key="5">
    <source>
        <dbReference type="PROSITE" id="PS50043"/>
    </source>
</evidence>
<feature type="transmembrane region" description="Helical" evidence="4">
    <location>
        <begin position="162"/>
        <end position="179"/>
    </location>
</feature>
<organism evidence="6 7">
    <name type="scientific">Adlercreutzia equolifaciens</name>
    <dbReference type="NCBI Taxonomy" id="446660"/>
    <lineage>
        <taxon>Bacteria</taxon>
        <taxon>Bacillati</taxon>
        <taxon>Actinomycetota</taxon>
        <taxon>Coriobacteriia</taxon>
        <taxon>Eggerthellales</taxon>
        <taxon>Eggerthellaceae</taxon>
        <taxon>Adlercreutzia</taxon>
    </lineage>
</organism>
<dbReference type="InterPro" id="IPR000792">
    <property type="entry name" value="Tscrpt_reg_LuxR_C"/>
</dbReference>
<dbReference type="SMART" id="SM00421">
    <property type="entry name" value="HTH_LUXR"/>
    <property type="match status" value="1"/>
</dbReference>
<dbReference type="EMBL" id="VJNE01000022">
    <property type="protein sequence ID" value="MZG28788.1"/>
    <property type="molecule type" value="Genomic_DNA"/>
</dbReference>
<evidence type="ECO:0000313" key="6">
    <source>
        <dbReference type="EMBL" id="MZG28788.1"/>
    </source>
</evidence>
<keyword evidence="3" id="KW-0804">Transcription</keyword>
<dbReference type="InterPro" id="IPR016032">
    <property type="entry name" value="Sig_transdc_resp-reg_C-effctor"/>
</dbReference>
<evidence type="ECO:0000256" key="1">
    <source>
        <dbReference type="ARBA" id="ARBA00023015"/>
    </source>
</evidence>
<dbReference type="Proteomes" id="UP000472380">
    <property type="component" value="Unassembled WGS sequence"/>
</dbReference>
<feature type="transmembrane region" description="Helical" evidence="4">
    <location>
        <begin position="133"/>
        <end position="156"/>
    </location>
</feature>
<dbReference type="GO" id="GO:0003677">
    <property type="term" value="F:DNA binding"/>
    <property type="evidence" value="ECO:0007669"/>
    <property type="project" value="UniProtKB-KW"/>
</dbReference>
<evidence type="ECO:0000256" key="2">
    <source>
        <dbReference type="ARBA" id="ARBA00023125"/>
    </source>
</evidence>
<evidence type="ECO:0000256" key="4">
    <source>
        <dbReference type="SAM" id="Phobius"/>
    </source>
</evidence>
<dbReference type="AlphaFoldDB" id="A0A6L8Q6A8"/>
<evidence type="ECO:0000256" key="3">
    <source>
        <dbReference type="ARBA" id="ARBA00023163"/>
    </source>
</evidence>
<feature type="transmembrane region" description="Helical" evidence="4">
    <location>
        <begin position="191"/>
        <end position="217"/>
    </location>
</feature>
<gene>
    <name evidence="6" type="ORF">FM068_09370</name>
</gene>
<dbReference type="PANTHER" id="PTHR44688">
    <property type="entry name" value="DNA-BINDING TRANSCRIPTIONAL ACTIVATOR DEVR_DOSR"/>
    <property type="match status" value="1"/>
</dbReference>
<feature type="transmembrane region" description="Helical" evidence="4">
    <location>
        <begin position="99"/>
        <end position="121"/>
    </location>
</feature>
<reference evidence="6 7" key="1">
    <citation type="submission" date="2019-07" db="EMBL/GenBank/DDBJ databases">
        <title>Draft genome sequence of Adlercreutzia equolifaciens IPLA 37004, a human intestinal strain that does not produces equol from daidzein.</title>
        <authorList>
            <person name="Vazquez L."/>
            <person name="Florez A.B."/>
            <person name="Mayo B."/>
        </authorList>
    </citation>
    <scope>NUCLEOTIDE SEQUENCE [LARGE SCALE GENOMIC DNA]</scope>
    <source>
        <strain evidence="6 7">IPLA 37004</strain>
    </source>
</reference>
<dbReference type="PANTHER" id="PTHR44688:SF16">
    <property type="entry name" value="DNA-BINDING TRANSCRIPTIONAL ACTIVATOR DEVR_DOSR"/>
    <property type="match status" value="1"/>
</dbReference>